<dbReference type="SUPFAM" id="SSF51905">
    <property type="entry name" value="FAD/NAD(P)-binding domain"/>
    <property type="match status" value="1"/>
</dbReference>
<comment type="caution">
    <text evidence="6">The sequence shown here is derived from an EMBL/GenBank/DDBJ whole genome shotgun (WGS) entry which is preliminary data.</text>
</comment>
<accession>A0ABP5TNY3</accession>
<gene>
    <name evidence="6" type="primary">solA_1</name>
    <name evidence="6" type="ORF">GCM10010170_050910</name>
</gene>
<proteinExistence type="predicted"/>
<comment type="cofactor">
    <cofactor evidence="1">
        <name>FAD</name>
        <dbReference type="ChEBI" id="CHEBI:57692"/>
    </cofactor>
</comment>
<evidence type="ECO:0000313" key="6">
    <source>
        <dbReference type="EMBL" id="GAA2357542.1"/>
    </source>
</evidence>
<dbReference type="InterPro" id="IPR045170">
    <property type="entry name" value="MTOX"/>
</dbReference>
<evidence type="ECO:0000259" key="5">
    <source>
        <dbReference type="Pfam" id="PF01266"/>
    </source>
</evidence>
<organism evidence="6 7">
    <name type="scientific">Dactylosporangium salmoneum</name>
    <dbReference type="NCBI Taxonomy" id="53361"/>
    <lineage>
        <taxon>Bacteria</taxon>
        <taxon>Bacillati</taxon>
        <taxon>Actinomycetota</taxon>
        <taxon>Actinomycetes</taxon>
        <taxon>Micromonosporales</taxon>
        <taxon>Micromonosporaceae</taxon>
        <taxon>Dactylosporangium</taxon>
    </lineage>
</organism>
<name>A0ABP5TNY3_9ACTN</name>
<reference evidence="7" key="1">
    <citation type="journal article" date="2019" name="Int. J. Syst. Evol. Microbiol.">
        <title>The Global Catalogue of Microorganisms (GCM) 10K type strain sequencing project: providing services to taxonomists for standard genome sequencing and annotation.</title>
        <authorList>
            <consortium name="The Broad Institute Genomics Platform"/>
            <consortium name="The Broad Institute Genome Sequencing Center for Infectious Disease"/>
            <person name="Wu L."/>
            <person name="Ma J."/>
        </authorList>
    </citation>
    <scope>NUCLEOTIDE SEQUENCE [LARGE SCALE GENOMIC DNA]</scope>
    <source>
        <strain evidence="7">JCM 3272</strain>
    </source>
</reference>
<keyword evidence="4" id="KW-0560">Oxidoreductase</keyword>
<dbReference type="Proteomes" id="UP001501444">
    <property type="component" value="Unassembled WGS sequence"/>
</dbReference>
<evidence type="ECO:0000256" key="1">
    <source>
        <dbReference type="ARBA" id="ARBA00001974"/>
    </source>
</evidence>
<dbReference type="Gene3D" id="3.30.9.10">
    <property type="entry name" value="D-Amino Acid Oxidase, subunit A, domain 2"/>
    <property type="match status" value="1"/>
</dbReference>
<evidence type="ECO:0000256" key="3">
    <source>
        <dbReference type="ARBA" id="ARBA00022827"/>
    </source>
</evidence>
<dbReference type="PANTHER" id="PTHR10961">
    <property type="entry name" value="PEROXISOMAL SARCOSINE OXIDASE"/>
    <property type="match status" value="1"/>
</dbReference>
<dbReference type="Gene3D" id="3.50.50.60">
    <property type="entry name" value="FAD/NAD(P)-binding domain"/>
    <property type="match status" value="1"/>
</dbReference>
<dbReference type="InterPro" id="IPR036188">
    <property type="entry name" value="FAD/NAD-bd_sf"/>
</dbReference>
<dbReference type="SUPFAM" id="SSF54373">
    <property type="entry name" value="FAD-linked reductases, C-terminal domain"/>
    <property type="match status" value="1"/>
</dbReference>
<feature type="domain" description="FAD dependent oxidoreductase" evidence="5">
    <location>
        <begin position="6"/>
        <end position="355"/>
    </location>
</feature>
<keyword evidence="2" id="KW-0285">Flavoprotein</keyword>
<dbReference type="InterPro" id="IPR006076">
    <property type="entry name" value="FAD-dep_OxRdtase"/>
</dbReference>
<protein>
    <submittedName>
        <fullName evidence="6">N-methyl-L-tryptophan oxidase</fullName>
    </submittedName>
</protein>
<dbReference type="PANTHER" id="PTHR10961:SF7">
    <property type="entry name" value="FAD DEPENDENT OXIDOREDUCTASE DOMAIN-CONTAINING PROTEIN"/>
    <property type="match status" value="1"/>
</dbReference>
<dbReference type="EMBL" id="BAAARV010000040">
    <property type="protein sequence ID" value="GAA2357542.1"/>
    <property type="molecule type" value="Genomic_DNA"/>
</dbReference>
<evidence type="ECO:0000256" key="4">
    <source>
        <dbReference type="ARBA" id="ARBA00023002"/>
    </source>
</evidence>
<sequence length="370" mass="39518">MTDTADVVVVGGGAMGSAAAWQLARRGADVVLLERFAPGHTNGASHGASRIFRLSYPDRVHIRLAREAERLWRELEHVTGARLLTVTGGVDHGDHPYLLELAEGLAAGGVAHRWLGPEEAAERWPGIRFATRALYHPDSGRLHADRAVAALQDAARALGAVVRHETPATAIEVLGEDKVRVHTDGGSYTARRVVAAVNAWAAKLLDGLVPLPPLRVTQEQPAHFAALVPEARWPSFGHRFAEGTADAGHFYGGVYGLATPGEGVKVGFHGVGPEVDPDRRDFTPEPAQLAALREYAHQFLPGVDPAAFTPISCTYTTTPDANFVLDRHGPVVVATGFSGHGFKFVPAVGRVLADLAVDGTRPDRRFASAR</sequence>
<keyword evidence="7" id="KW-1185">Reference proteome</keyword>
<dbReference type="Pfam" id="PF01266">
    <property type="entry name" value="DAO"/>
    <property type="match status" value="1"/>
</dbReference>
<dbReference type="RefSeq" id="WP_344615006.1">
    <property type="nucleotide sequence ID" value="NZ_BAAARV010000040.1"/>
</dbReference>
<evidence type="ECO:0000256" key="2">
    <source>
        <dbReference type="ARBA" id="ARBA00022630"/>
    </source>
</evidence>
<keyword evidence="3" id="KW-0274">FAD</keyword>
<evidence type="ECO:0000313" key="7">
    <source>
        <dbReference type="Proteomes" id="UP001501444"/>
    </source>
</evidence>